<accession>A0AAN9SK58</accession>
<dbReference type="Proteomes" id="UP001386955">
    <property type="component" value="Unassembled WGS sequence"/>
</dbReference>
<name>A0AAN9SK58_PSOTE</name>
<protein>
    <submittedName>
        <fullName evidence="3">Uncharacterized protein</fullName>
    </submittedName>
</protein>
<evidence type="ECO:0000313" key="3">
    <source>
        <dbReference type="EMBL" id="KAK7399515.1"/>
    </source>
</evidence>
<feature type="transmembrane region" description="Helical" evidence="2">
    <location>
        <begin position="172"/>
        <end position="199"/>
    </location>
</feature>
<dbReference type="AlphaFoldDB" id="A0AAN9SK58"/>
<keyword evidence="2" id="KW-0812">Transmembrane</keyword>
<evidence type="ECO:0000256" key="1">
    <source>
        <dbReference type="ARBA" id="ARBA00010282"/>
    </source>
</evidence>
<keyword evidence="2" id="KW-0472">Membrane</keyword>
<reference evidence="3 4" key="1">
    <citation type="submission" date="2024-01" db="EMBL/GenBank/DDBJ databases">
        <title>The genomes of 5 underutilized Papilionoideae crops provide insights into root nodulation and disease resistanc.</title>
        <authorList>
            <person name="Jiang F."/>
        </authorList>
    </citation>
    <scope>NUCLEOTIDE SEQUENCE [LARGE SCALE GENOMIC DNA]</scope>
    <source>
        <strain evidence="3">DUOXIRENSHENG_FW03</strain>
        <tissue evidence="3">Leaves</tissue>
    </source>
</reference>
<dbReference type="PANTHER" id="PTHR43597:SF5">
    <property type="entry name" value="SUFE-LIKE PROTEIN 2, CHLOROPLASTIC"/>
    <property type="match status" value="1"/>
</dbReference>
<evidence type="ECO:0000313" key="4">
    <source>
        <dbReference type="Proteomes" id="UP001386955"/>
    </source>
</evidence>
<proteinExistence type="inferred from homology"/>
<comment type="caution">
    <text evidence="3">The sequence shown here is derived from an EMBL/GenBank/DDBJ whole genome shotgun (WGS) entry which is preliminary data.</text>
</comment>
<dbReference type="Gene3D" id="3.90.1010.10">
    <property type="match status" value="1"/>
</dbReference>
<dbReference type="InterPro" id="IPR003808">
    <property type="entry name" value="Fe-S_metab-assoc_dom"/>
</dbReference>
<dbReference type="PANTHER" id="PTHR43597">
    <property type="entry name" value="SULFUR ACCEPTOR PROTEIN CSDE"/>
    <property type="match status" value="1"/>
</dbReference>
<keyword evidence="2" id="KW-1133">Transmembrane helix</keyword>
<gene>
    <name evidence="3" type="ORF">VNO78_10700</name>
</gene>
<sequence length="205" mass="23369">MEWILRVLVDPTLMLKASYQALTVFSPFEDTVFSYHRDTWDPSSEPPSSKPSFMVYCFQIMTQEFGALPELVERVKQSLHYAAAMPQTVEFGRVEANRVMRCTARVWVAVRIDEEGSTHVWKRGQGIDPGRKRRRIEFRIAINPGCVSVSGLGPLSNRVVTLNLLRSPLIHFWLTLTAPFSVSFSSAFGSIVISSYYYFETYAAR</sequence>
<dbReference type="EMBL" id="JAYMYS010000003">
    <property type="protein sequence ID" value="KAK7399515.1"/>
    <property type="molecule type" value="Genomic_DNA"/>
</dbReference>
<organism evidence="3 4">
    <name type="scientific">Psophocarpus tetragonolobus</name>
    <name type="common">Winged bean</name>
    <name type="synonym">Dolichos tetragonolobus</name>
    <dbReference type="NCBI Taxonomy" id="3891"/>
    <lineage>
        <taxon>Eukaryota</taxon>
        <taxon>Viridiplantae</taxon>
        <taxon>Streptophyta</taxon>
        <taxon>Embryophyta</taxon>
        <taxon>Tracheophyta</taxon>
        <taxon>Spermatophyta</taxon>
        <taxon>Magnoliopsida</taxon>
        <taxon>eudicotyledons</taxon>
        <taxon>Gunneridae</taxon>
        <taxon>Pentapetalae</taxon>
        <taxon>rosids</taxon>
        <taxon>fabids</taxon>
        <taxon>Fabales</taxon>
        <taxon>Fabaceae</taxon>
        <taxon>Papilionoideae</taxon>
        <taxon>50 kb inversion clade</taxon>
        <taxon>NPAAA clade</taxon>
        <taxon>indigoferoid/millettioid clade</taxon>
        <taxon>Phaseoleae</taxon>
        <taxon>Psophocarpus</taxon>
    </lineage>
</organism>
<feature type="transmembrane region" description="Helical" evidence="2">
    <location>
        <begin position="140"/>
        <end position="160"/>
    </location>
</feature>
<evidence type="ECO:0000256" key="2">
    <source>
        <dbReference type="SAM" id="Phobius"/>
    </source>
</evidence>
<dbReference type="SUPFAM" id="SSF82649">
    <property type="entry name" value="SufE/NifU"/>
    <property type="match status" value="1"/>
</dbReference>
<keyword evidence="4" id="KW-1185">Reference proteome</keyword>
<comment type="similarity">
    <text evidence="1">Belongs to the SufE family.</text>
</comment>